<comment type="caution">
    <text evidence="1">The sequence shown here is derived from an EMBL/GenBank/DDBJ whole genome shotgun (WGS) entry which is preliminary data.</text>
</comment>
<evidence type="ECO:0000313" key="1">
    <source>
        <dbReference type="EMBL" id="EPS63861.1"/>
    </source>
</evidence>
<dbReference type="EMBL" id="AUSU01005195">
    <property type="protein sequence ID" value="EPS63861.1"/>
    <property type="molecule type" value="Genomic_DNA"/>
</dbReference>
<keyword evidence="2" id="KW-1185">Reference proteome</keyword>
<organism evidence="1 2">
    <name type="scientific">Genlisea aurea</name>
    <dbReference type="NCBI Taxonomy" id="192259"/>
    <lineage>
        <taxon>Eukaryota</taxon>
        <taxon>Viridiplantae</taxon>
        <taxon>Streptophyta</taxon>
        <taxon>Embryophyta</taxon>
        <taxon>Tracheophyta</taxon>
        <taxon>Spermatophyta</taxon>
        <taxon>Magnoliopsida</taxon>
        <taxon>eudicotyledons</taxon>
        <taxon>Gunneridae</taxon>
        <taxon>Pentapetalae</taxon>
        <taxon>asterids</taxon>
        <taxon>lamiids</taxon>
        <taxon>Lamiales</taxon>
        <taxon>Lentibulariaceae</taxon>
        <taxon>Genlisea</taxon>
    </lineage>
</organism>
<dbReference type="OrthoDB" id="1932414at2759"/>
<accession>S8CH58</accession>
<protein>
    <submittedName>
        <fullName evidence="1">Uncharacterized protein</fullName>
    </submittedName>
</protein>
<feature type="non-terminal residue" evidence="1">
    <location>
        <position position="58"/>
    </location>
</feature>
<feature type="non-terminal residue" evidence="1">
    <location>
        <position position="1"/>
    </location>
</feature>
<dbReference type="AlphaFoldDB" id="S8CH58"/>
<gene>
    <name evidence="1" type="ORF">M569_10922</name>
</gene>
<evidence type="ECO:0000313" key="2">
    <source>
        <dbReference type="Proteomes" id="UP000015453"/>
    </source>
</evidence>
<proteinExistence type="predicted"/>
<sequence length="58" mass="6768">RRKLRVKIPSLRRFLRGKSTALRAAWSKVCRRLKESRSHFGDLFAGNFLFVQVVPTPI</sequence>
<name>S8CH58_9LAMI</name>
<reference evidence="1 2" key="1">
    <citation type="journal article" date="2013" name="BMC Genomics">
        <title>The miniature genome of a carnivorous plant Genlisea aurea contains a low number of genes and short non-coding sequences.</title>
        <authorList>
            <person name="Leushkin E.V."/>
            <person name="Sutormin R.A."/>
            <person name="Nabieva E.R."/>
            <person name="Penin A.A."/>
            <person name="Kondrashov A.S."/>
            <person name="Logacheva M.D."/>
        </authorList>
    </citation>
    <scope>NUCLEOTIDE SEQUENCE [LARGE SCALE GENOMIC DNA]</scope>
</reference>
<dbReference type="Proteomes" id="UP000015453">
    <property type="component" value="Unassembled WGS sequence"/>
</dbReference>
<dbReference type="PANTHER" id="PTHR36795">
    <property type="entry name" value="OS01G0938400 PROTEIN"/>
    <property type="match status" value="1"/>
</dbReference>
<dbReference type="PANTHER" id="PTHR36795:SF2">
    <property type="entry name" value="OS01G0938400 PROTEIN"/>
    <property type="match status" value="1"/>
</dbReference>